<dbReference type="NCBIfam" id="TIGR02481">
    <property type="entry name" value="hemeryth_dom"/>
    <property type="match status" value="1"/>
</dbReference>
<evidence type="ECO:0000256" key="1">
    <source>
        <dbReference type="ARBA" id="ARBA00010587"/>
    </source>
</evidence>
<evidence type="ECO:0000256" key="2">
    <source>
        <dbReference type="ARBA" id="ARBA00022621"/>
    </source>
</evidence>
<name>C4XJZ3_SOLM1</name>
<evidence type="ECO:0000256" key="4">
    <source>
        <dbReference type="ARBA" id="ARBA00023004"/>
    </source>
</evidence>
<evidence type="ECO:0000313" key="6">
    <source>
        <dbReference type="EMBL" id="BAH74348.1"/>
    </source>
</evidence>
<keyword evidence="2" id="KW-0561">Oxygen transport</keyword>
<dbReference type="eggNOG" id="COG2703">
    <property type="taxonomic scope" value="Bacteria"/>
</dbReference>
<protein>
    <submittedName>
        <fullName evidence="6">Hemerythrin family protein</fullName>
    </submittedName>
</protein>
<proteinExistence type="inferred from homology"/>
<keyword evidence="7" id="KW-1185">Reference proteome</keyword>
<dbReference type="GO" id="GO:0046872">
    <property type="term" value="F:metal ion binding"/>
    <property type="evidence" value="ECO:0007669"/>
    <property type="project" value="UniProtKB-KW"/>
</dbReference>
<keyword evidence="2" id="KW-0813">Transport</keyword>
<dbReference type="KEGG" id="dma:DMR_08570"/>
<evidence type="ECO:0000259" key="5">
    <source>
        <dbReference type="Pfam" id="PF01814"/>
    </source>
</evidence>
<comment type="similarity">
    <text evidence="1">Belongs to the hemerythrin family.</text>
</comment>
<dbReference type="PANTHER" id="PTHR37164:SF1">
    <property type="entry name" value="BACTERIOHEMERYTHRIN"/>
    <property type="match status" value="1"/>
</dbReference>
<evidence type="ECO:0000313" key="7">
    <source>
        <dbReference type="Proteomes" id="UP000009071"/>
    </source>
</evidence>
<feature type="domain" description="Hemerythrin-like" evidence="5">
    <location>
        <begin position="21"/>
        <end position="134"/>
    </location>
</feature>
<dbReference type="InterPro" id="IPR050669">
    <property type="entry name" value="Hemerythrin"/>
</dbReference>
<dbReference type="Pfam" id="PF01814">
    <property type="entry name" value="Hemerythrin"/>
    <property type="match status" value="1"/>
</dbReference>
<dbReference type="AlphaFoldDB" id="C4XJZ3"/>
<evidence type="ECO:0000256" key="3">
    <source>
        <dbReference type="ARBA" id="ARBA00022723"/>
    </source>
</evidence>
<dbReference type="PANTHER" id="PTHR37164">
    <property type="entry name" value="BACTERIOHEMERYTHRIN"/>
    <property type="match status" value="1"/>
</dbReference>
<dbReference type="NCBIfam" id="NF033749">
    <property type="entry name" value="bact_hemeryth"/>
    <property type="match status" value="1"/>
</dbReference>
<dbReference type="PROSITE" id="PS00550">
    <property type="entry name" value="HEMERYTHRINS"/>
    <property type="match status" value="1"/>
</dbReference>
<keyword evidence="4" id="KW-0408">Iron</keyword>
<dbReference type="InterPro" id="IPR035938">
    <property type="entry name" value="Hemerythrin-like_sf"/>
</dbReference>
<dbReference type="InterPro" id="IPR012312">
    <property type="entry name" value="Hemerythrin-like"/>
</dbReference>
<organism evidence="6 7">
    <name type="scientific">Solidesulfovibrio magneticus (strain ATCC 700980 / DSM 13731 / RS-1)</name>
    <name type="common">Desulfovibrio magneticus</name>
    <dbReference type="NCBI Taxonomy" id="573370"/>
    <lineage>
        <taxon>Bacteria</taxon>
        <taxon>Pseudomonadati</taxon>
        <taxon>Thermodesulfobacteriota</taxon>
        <taxon>Desulfovibrionia</taxon>
        <taxon>Desulfovibrionales</taxon>
        <taxon>Desulfovibrionaceae</taxon>
        <taxon>Solidesulfovibrio</taxon>
    </lineage>
</organism>
<keyword evidence="3" id="KW-0479">Metal-binding</keyword>
<gene>
    <name evidence="6" type="ordered locus">DMR_08570</name>
</gene>
<dbReference type="Proteomes" id="UP000009071">
    <property type="component" value="Chromosome"/>
</dbReference>
<accession>C4XJZ3</accession>
<sequence length="145" mass="16374">MKGSQEVFMEQIAFVDSLRTGFALIDEQHALFLSMLTDLAAQIEAGHHRQGVLDAFQGMRLYADGHFSDEEALMDARGYPQLPAHRVQHDAFRGMVAELENRLGEGVGLVSLETLEYLGSWFIRHIRDEDMRFATFVRENDAASS</sequence>
<dbReference type="HOGENOM" id="CLU_086902_3_1_7"/>
<dbReference type="CDD" id="cd12107">
    <property type="entry name" value="Hemerythrin"/>
    <property type="match status" value="1"/>
</dbReference>
<dbReference type="Gene3D" id="1.20.120.50">
    <property type="entry name" value="Hemerythrin-like"/>
    <property type="match status" value="1"/>
</dbReference>
<dbReference type="InterPro" id="IPR016131">
    <property type="entry name" value="Haemerythrin_Fe_BS"/>
</dbReference>
<dbReference type="EMBL" id="AP010904">
    <property type="protein sequence ID" value="BAH74348.1"/>
    <property type="molecule type" value="Genomic_DNA"/>
</dbReference>
<dbReference type="InterPro" id="IPR012827">
    <property type="entry name" value="Hemerythrin_metal-bd"/>
</dbReference>
<dbReference type="SUPFAM" id="SSF47188">
    <property type="entry name" value="Hemerythrin-like"/>
    <property type="match status" value="1"/>
</dbReference>
<dbReference type="GO" id="GO:0005344">
    <property type="term" value="F:oxygen carrier activity"/>
    <property type="evidence" value="ECO:0007669"/>
    <property type="project" value="UniProtKB-KW"/>
</dbReference>
<reference evidence="6 7" key="1">
    <citation type="journal article" date="2009" name="Genome Res.">
        <title>Whole genome sequence of Desulfovibrio magneticus strain RS-1 revealed common gene clusters in magnetotactic bacteria.</title>
        <authorList>
            <person name="Nakazawa H."/>
            <person name="Arakaki A."/>
            <person name="Narita-Yamada S."/>
            <person name="Yashiro I."/>
            <person name="Jinno K."/>
            <person name="Aoki N."/>
            <person name="Tsuruyama A."/>
            <person name="Okamura Y."/>
            <person name="Tanikawa S."/>
            <person name="Fujita N."/>
            <person name="Takeyama H."/>
            <person name="Matsunaga T."/>
        </authorList>
    </citation>
    <scope>NUCLEOTIDE SEQUENCE [LARGE SCALE GENOMIC DNA]</scope>
    <source>
        <strain evidence="7">ATCC 700980 / DSM 13731 / RS-1</strain>
    </source>
</reference>
<dbReference type="STRING" id="573370.DMR_08570"/>